<dbReference type="EMBL" id="JASNWA010000004">
    <property type="protein sequence ID" value="KAK3176163.1"/>
    <property type="molecule type" value="Genomic_DNA"/>
</dbReference>
<dbReference type="AlphaFoldDB" id="A0AAD9ZCU6"/>
<accession>A0AAD9ZCU6</accession>
<dbReference type="InterPro" id="IPR054289">
    <property type="entry name" value="DUF7025"/>
</dbReference>
<dbReference type="InterPro" id="IPR027417">
    <property type="entry name" value="P-loop_NTPase"/>
</dbReference>
<keyword evidence="3" id="KW-1185">Reference proteome</keyword>
<gene>
    <name evidence="2" type="ORF">OEA41_007486</name>
</gene>
<reference evidence="2" key="1">
    <citation type="submission" date="2022-11" db="EMBL/GenBank/DDBJ databases">
        <title>Chromosomal genome sequence assembly and mating type (MAT) locus characterization of the leprose asexual lichenized fungus Lepraria neglecta (Nyl.) Erichsen.</title>
        <authorList>
            <person name="Allen J.L."/>
            <person name="Pfeffer B."/>
        </authorList>
    </citation>
    <scope>NUCLEOTIDE SEQUENCE</scope>
    <source>
        <strain evidence="2">Allen 5258</strain>
    </source>
</reference>
<protein>
    <recommendedName>
        <fullName evidence="1">DUF7025 domain-containing protein</fullName>
    </recommendedName>
</protein>
<proteinExistence type="predicted"/>
<dbReference type="Gene3D" id="3.40.50.300">
    <property type="entry name" value="P-loop containing nucleotide triphosphate hydrolases"/>
    <property type="match status" value="1"/>
</dbReference>
<dbReference type="Pfam" id="PF22942">
    <property type="entry name" value="DUF7025"/>
    <property type="match status" value="1"/>
</dbReference>
<evidence type="ECO:0000313" key="2">
    <source>
        <dbReference type="EMBL" id="KAK3176163.1"/>
    </source>
</evidence>
<name>A0AAD9ZCU6_9LECA</name>
<organism evidence="2 3">
    <name type="scientific">Lepraria neglecta</name>
    <dbReference type="NCBI Taxonomy" id="209136"/>
    <lineage>
        <taxon>Eukaryota</taxon>
        <taxon>Fungi</taxon>
        <taxon>Dikarya</taxon>
        <taxon>Ascomycota</taxon>
        <taxon>Pezizomycotina</taxon>
        <taxon>Lecanoromycetes</taxon>
        <taxon>OSLEUM clade</taxon>
        <taxon>Lecanoromycetidae</taxon>
        <taxon>Lecanorales</taxon>
        <taxon>Lecanorineae</taxon>
        <taxon>Stereocaulaceae</taxon>
        <taxon>Lepraria</taxon>
    </lineage>
</organism>
<dbReference type="SUPFAM" id="SSF52540">
    <property type="entry name" value="P-loop containing nucleoside triphosphate hydrolases"/>
    <property type="match status" value="1"/>
</dbReference>
<feature type="domain" description="DUF7025" evidence="1">
    <location>
        <begin position="13"/>
        <end position="93"/>
    </location>
</feature>
<dbReference type="PANTHER" id="PTHR46411:SF2">
    <property type="entry name" value="AAA+ ATPASE DOMAIN-CONTAINING PROTEIN"/>
    <property type="match status" value="1"/>
</dbReference>
<comment type="caution">
    <text evidence="2">The sequence shown here is derived from an EMBL/GenBank/DDBJ whole genome shotgun (WGS) entry which is preliminary data.</text>
</comment>
<dbReference type="Proteomes" id="UP001276659">
    <property type="component" value="Unassembled WGS sequence"/>
</dbReference>
<evidence type="ECO:0000259" key="1">
    <source>
        <dbReference type="Pfam" id="PF22942"/>
    </source>
</evidence>
<sequence length="315" mass="35529">MDKNLANTEKYHDRLISTKSISSDMIWTLFPPGEIVVEQNDRYLEFFVVVAVYNSGVLIEVRRWDYNGARFGPSEKYTKIEDFTGVRKISALETEEAVTDEFLSHWNNQSYAISDKQALLAPALVRGFALHAKKWAFFLVDNIADIEWTADTFSRLEVDIKVKQVIQAMISSHNHKGQTINGQFVDIISGKGRGLVFLLSGSSGLGKTLTAGELRTDVVQTDQKLRAIFARAKAWNEIFLLDEADIFHAKRDHADLERNGLVSRELNLNGREIKNNIEAALALAEDEKDVLSTLFVGGARISWLPQSCPSTMYLW</sequence>
<evidence type="ECO:0000313" key="3">
    <source>
        <dbReference type="Proteomes" id="UP001276659"/>
    </source>
</evidence>
<dbReference type="PANTHER" id="PTHR46411">
    <property type="entry name" value="FAMILY ATPASE, PUTATIVE-RELATED"/>
    <property type="match status" value="1"/>
</dbReference>